<evidence type="ECO:0000313" key="1">
    <source>
        <dbReference type="EMBL" id="CRZ06018.1"/>
    </source>
</evidence>
<proteinExistence type="predicted"/>
<sequence>MDRCCMVVILKDLIVPAQHDCSQRIARIFCLKSLWKTISAQRFHVPQTAQRLAPLRKLLATTLDIGAVKDLNLFTIEPSELIHGSVFAYFLTLFPLLTRFAFSAIARVTSGDDFSTIISW</sequence>
<accession>A0A0H5QVK1</accession>
<dbReference type="EMBL" id="HACM01005576">
    <property type="protein sequence ID" value="CRZ06018.1"/>
    <property type="molecule type" value="Transcribed_RNA"/>
</dbReference>
<dbReference type="AlphaFoldDB" id="A0A0H5QVK1"/>
<name>A0A0H5QVK1_9EUKA</name>
<protein>
    <submittedName>
        <fullName evidence="1">Uncharacterized protein</fullName>
    </submittedName>
</protein>
<reference evidence="1" key="1">
    <citation type="submission" date="2015-04" db="EMBL/GenBank/DDBJ databases">
        <title>The genome sequence of the plant pathogenic Rhizarian Plasmodiophora brassicae reveals insights in its biotrophic life cycle and the origin of chitin synthesis.</title>
        <authorList>
            <person name="Schwelm A."/>
            <person name="Fogelqvist J."/>
            <person name="Knaust A."/>
            <person name="Julke S."/>
            <person name="Lilja T."/>
            <person name="Dhandapani V."/>
            <person name="Bonilla-Rosso G."/>
            <person name="Karlsson M."/>
            <person name="Shevchenko A."/>
            <person name="Choi S.R."/>
            <person name="Kim H.G."/>
            <person name="Park J.Y."/>
            <person name="Lim Y.P."/>
            <person name="Ludwig-Muller J."/>
            <person name="Dixelius C."/>
        </authorList>
    </citation>
    <scope>NUCLEOTIDE SEQUENCE</scope>
    <source>
        <tissue evidence="1">Potato root galls</tissue>
    </source>
</reference>
<organism evidence="1">
    <name type="scientific">Spongospora subterranea</name>
    <dbReference type="NCBI Taxonomy" id="70186"/>
    <lineage>
        <taxon>Eukaryota</taxon>
        <taxon>Sar</taxon>
        <taxon>Rhizaria</taxon>
        <taxon>Endomyxa</taxon>
        <taxon>Phytomyxea</taxon>
        <taxon>Plasmodiophorida</taxon>
        <taxon>Plasmodiophoridae</taxon>
        <taxon>Spongospora</taxon>
    </lineage>
</organism>